<dbReference type="InterPro" id="IPR002523">
    <property type="entry name" value="MgTranspt_CorA/ZnTranspt_ZntB"/>
</dbReference>
<dbReference type="RefSeq" id="WP_013569208.1">
    <property type="nucleotide sequence ID" value="NC_014963.1"/>
</dbReference>
<evidence type="ECO:0000256" key="11">
    <source>
        <dbReference type="ARBA" id="ARBA00023136"/>
    </source>
</evidence>
<gene>
    <name evidence="14" type="ordered locus">AciPR4_2701</name>
</gene>
<organism evidence="14 15">
    <name type="scientific">Terriglobus saanensis (strain ATCC BAA-1853 / DSM 23119 / SP1PR4)</name>
    <dbReference type="NCBI Taxonomy" id="401053"/>
    <lineage>
        <taxon>Bacteria</taxon>
        <taxon>Pseudomonadati</taxon>
        <taxon>Acidobacteriota</taxon>
        <taxon>Terriglobia</taxon>
        <taxon>Terriglobales</taxon>
        <taxon>Acidobacteriaceae</taxon>
        <taxon>Terriglobus</taxon>
    </lineage>
</organism>
<dbReference type="CDD" id="cd12837">
    <property type="entry name" value="EcCorA-like_u1"/>
    <property type="match status" value="1"/>
</dbReference>
<sequence>MLTAYLASELSHGGPLTASTSVDESSIDRALWIDLFEPTPEQEELVETLLRVNIPTRDEMREVESSSQLYREDGSTFVTLRVVTRLKGFSPMLTSITTILTGQKMITVRYAEPTSFRNFVERVAKPESHVPTALSLFLCFAETIVDRDADLLEEVGDSLDPISQKIFSQNSNSMQSIATADLGGVLKLIGASGDLSTRVRESLHSVGRAVPFLQLEGLDADLRSRLKTLQRDVHSLLDHATFLTAQIQFLLDSNLGLISIQQNAVMKTLTVASVVFLPPTLIGSIYGMNFAHMPELQWQHGYYYALALMVVSAIGPYLYFRVKGWL</sequence>
<evidence type="ECO:0000256" key="2">
    <source>
        <dbReference type="ARBA" id="ARBA00009765"/>
    </source>
</evidence>
<dbReference type="PANTHER" id="PTHR47685">
    <property type="entry name" value="MAGNESIUM TRANSPORT PROTEIN CORA"/>
    <property type="match status" value="1"/>
</dbReference>
<dbReference type="SUPFAM" id="SSF143865">
    <property type="entry name" value="CorA soluble domain-like"/>
    <property type="match status" value="1"/>
</dbReference>
<evidence type="ECO:0000313" key="14">
    <source>
        <dbReference type="EMBL" id="ADV83475.1"/>
    </source>
</evidence>
<evidence type="ECO:0000256" key="7">
    <source>
        <dbReference type="ARBA" id="ARBA00022692"/>
    </source>
</evidence>
<keyword evidence="9 13" id="KW-1133">Transmembrane helix</keyword>
<feature type="transmembrane region" description="Helical" evidence="13">
    <location>
        <begin position="269"/>
        <end position="289"/>
    </location>
</feature>
<dbReference type="Gene3D" id="1.20.58.340">
    <property type="entry name" value="Magnesium transport protein CorA, transmembrane region"/>
    <property type="match status" value="2"/>
</dbReference>
<keyword evidence="6" id="KW-0997">Cell inner membrane</keyword>
<accession>E8V1Y7</accession>
<dbReference type="Proteomes" id="UP000006844">
    <property type="component" value="Chromosome"/>
</dbReference>
<dbReference type="SUPFAM" id="SSF144083">
    <property type="entry name" value="Magnesium transport protein CorA, transmembrane region"/>
    <property type="match status" value="1"/>
</dbReference>
<dbReference type="GO" id="GO:0015099">
    <property type="term" value="F:nickel cation transmembrane transporter activity"/>
    <property type="evidence" value="ECO:0007669"/>
    <property type="project" value="TreeGrafter"/>
</dbReference>
<dbReference type="GO" id="GO:0015087">
    <property type="term" value="F:cobalt ion transmembrane transporter activity"/>
    <property type="evidence" value="ECO:0007669"/>
    <property type="project" value="TreeGrafter"/>
</dbReference>
<dbReference type="Gene3D" id="3.30.460.20">
    <property type="entry name" value="CorA soluble domain-like"/>
    <property type="match status" value="1"/>
</dbReference>
<evidence type="ECO:0000256" key="5">
    <source>
        <dbReference type="ARBA" id="ARBA00022475"/>
    </source>
</evidence>
<protein>
    <recommendedName>
        <fullName evidence="3">Magnesium transport protein CorA</fullName>
    </recommendedName>
</protein>
<evidence type="ECO:0000256" key="12">
    <source>
        <dbReference type="ARBA" id="ARBA00034269"/>
    </source>
</evidence>
<dbReference type="InterPro" id="IPR045863">
    <property type="entry name" value="CorA_TM1_TM2"/>
</dbReference>
<dbReference type="PANTHER" id="PTHR47685:SF1">
    <property type="entry name" value="MAGNESIUM TRANSPORT PROTEIN CORA"/>
    <property type="match status" value="1"/>
</dbReference>
<keyword evidence="4" id="KW-0813">Transport</keyword>
<dbReference type="OrthoDB" id="9803416at2"/>
<proteinExistence type="inferred from homology"/>
<keyword evidence="8" id="KW-0460">Magnesium</keyword>
<evidence type="ECO:0000256" key="8">
    <source>
        <dbReference type="ARBA" id="ARBA00022842"/>
    </source>
</evidence>
<comment type="catalytic activity">
    <reaction evidence="12">
        <text>Mg(2+)(in) = Mg(2+)(out)</text>
        <dbReference type="Rhea" id="RHEA:29827"/>
        <dbReference type="ChEBI" id="CHEBI:18420"/>
    </reaction>
</comment>
<dbReference type="STRING" id="401053.AciPR4_2701"/>
<evidence type="ECO:0000256" key="3">
    <source>
        <dbReference type="ARBA" id="ARBA00019439"/>
    </source>
</evidence>
<evidence type="ECO:0000256" key="1">
    <source>
        <dbReference type="ARBA" id="ARBA00004429"/>
    </source>
</evidence>
<dbReference type="GO" id="GO:0005886">
    <property type="term" value="C:plasma membrane"/>
    <property type="evidence" value="ECO:0007669"/>
    <property type="project" value="UniProtKB-SubCell"/>
</dbReference>
<keyword evidence="7 13" id="KW-0812">Transmembrane</keyword>
<comment type="subcellular location">
    <subcellularLocation>
        <location evidence="1">Cell inner membrane</location>
        <topology evidence="1">Multi-pass membrane protein</topology>
    </subcellularLocation>
</comment>
<dbReference type="InterPro" id="IPR045861">
    <property type="entry name" value="CorA_cytoplasmic_dom"/>
</dbReference>
<keyword evidence="5" id="KW-1003">Cell membrane</keyword>
<reference evidence="14 15" key="1">
    <citation type="journal article" date="2012" name="Stand. Genomic Sci.">
        <title>Complete genome sequence of Terriglobus saanensis type strain SP1PR4(T), an Acidobacteria from tundra soil.</title>
        <authorList>
            <person name="Rawat S.R."/>
            <person name="Mannisto M.K."/>
            <person name="Starovoytov V."/>
            <person name="Goodwin L."/>
            <person name="Nolan M."/>
            <person name="Hauser L."/>
            <person name="Land M."/>
            <person name="Davenport K.W."/>
            <person name="Woyke T."/>
            <person name="Haggblom M.M."/>
        </authorList>
    </citation>
    <scope>NUCLEOTIDE SEQUENCE</scope>
    <source>
        <strain evidence="15">ATCC BAA-1853 / DSM 23119 / SP1PR4</strain>
    </source>
</reference>
<dbReference type="FunFam" id="1.20.58.340:FF:000001">
    <property type="entry name" value="Magnesium transport protein CorA"/>
    <property type="match status" value="1"/>
</dbReference>
<keyword evidence="11 13" id="KW-0472">Membrane</keyword>
<dbReference type="eggNOG" id="COG0598">
    <property type="taxonomic scope" value="Bacteria"/>
</dbReference>
<dbReference type="AlphaFoldDB" id="E8V1Y7"/>
<name>E8V1Y7_TERSS</name>
<keyword evidence="15" id="KW-1185">Reference proteome</keyword>
<evidence type="ECO:0000256" key="4">
    <source>
        <dbReference type="ARBA" id="ARBA00022448"/>
    </source>
</evidence>
<dbReference type="KEGG" id="tsa:AciPR4_2701"/>
<dbReference type="InterPro" id="IPR050829">
    <property type="entry name" value="CorA_MIT"/>
</dbReference>
<keyword evidence="10" id="KW-0406">Ion transport</keyword>
<evidence type="ECO:0000313" key="15">
    <source>
        <dbReference type="Proteomes" id="UP000006844"/>
    </source>
</evidence>
<evidence type="ECO:0000256" key="13">
    <source>
        <dbReference type="SAM" id="Phobius"/>
    </source>
</evidence>
<dbReference type="GO" id="GO:0015095">
    <property type="term" value="F:magnesium ion transmembrane transporter activity"/>
    <property type="evidence" value="ECO:0007669"/>
    <property type="project" value="TreeGrafter"/>
</dbReference>
<comment type="similarity">
    <text evidence="2">Belongs to the CorA metal ion transporter (MIT) (TC 1.A.35) family.</text>
</comment>
<dbReference type="Pfam" id="PF01544">
    <property type="entry name" value="CorA"/>
    <property type="match status" value="1"/>
</dbReference>
<dbReference type="HOGENOM" id="CLU_007127_5_0_0"/>
<evidence type="ECO:0000256" key="9">
    <source>
        <dbReference type="ARBA" id="ARBA00022989"/>
    </source>
</evidence>
<feature type="transmembrane region" description="Helical" evidence="13">
    <location>
        <begin position="301"/>
        <end position="320"/>
    </location>
</feature>
<evidence type="ECO:0000256" key="10">
    <source>
        <dbReference type="ARBA" id="ARBA00023065"/>
    </source>
</evidence>
<evidence type="ECO:0000256" key="6">
    <source>
        <dbReference type="ARBA" id="ARBA00022519"/>
    </source>
</evidence>
<dbReference type="EMBL" id="CP002467">
    <property type="protein sequence ID" value="ADV83475.1"/>
    <property type="molecule type" value="Genomic_DNA"/>
</dbReference>